<reference evidence="1 2" key="1">
    <citation type="submission" date="2020-10" db="EMBL/GenBank/DDBJ databases">
        <title>Wide distribution of Phycisphaera-like planctomycetes from WD2101 soil group in peatlands and genome analysis of the first cultivated representative.</title>
        <authorList>
            <person name="Dedysh S.N."/>
            <person name="Beletsky A.V."/>
            <person name="Ivanova A."/>
            <person name="Kulichevskaya I.S."/>
            <person name="Suzina N.E."/>
            <person name="Philippov D.A."/>
            <person name="Rakitin A.L."/>
            <person name="Mardanov A.V."/>
            <person name="Ravin N.V."/>
        </authorList>
    </citation>
    <scope>NUCLEOTIDE SEQUENCE [LARGE SCALE GENOMIC DNA]</scope>
    <source>
        <strain evidence="1 2">M1803</strain>
    </source>
</reference>
<keyword evidence="2" id="KW-1185">Reference proteome</keyword>
<dbReference type="Proteomes" id="UP000593765">
    <property type="component" value="Chromosome"/>
</dbReference>
<dbReference type="EMBL" id="CP063458">
    <property type="protein sequence ID" value="QOV90160.1"/>
    <property type="molecule type" value="Genomic_DNA"/>
</dbReference>
<evidence type="ECO:0000313" key="1">
    <source>
        <dbReference type="EMBL" id="QOV90160.1"/>
    </source>
</evidence>
<protein>
    <recommendedName>
        <fullName evidence="3">Tetratricopeptide repeat protein</fullName>
    </recommendedName>
</protein>
<accession>A0A7M2X094</accession>
<organism evidence="1 2">
    <name type="scientific">Humisphaera borealis</name>
    <dbReference type="NCBI Taxonomy" id="2807512"/>
    <lineage>
        <taxon>Bacteria</taxon>
        <taxon>Pseudomonadati</taxon>
        <taxon>Planctomycetota</taxon>
        <taxon>Phycisphaerae</taxon>
        <taxon>Tepidisphaerales</taxon>
        <taxon>Tepidisphaeraceae</taxon>
        <taxon>Humisphaera</taxon>
    </lineage>
</organism>
<gene>
    <name evidence="1" type="ORF">IPV69_01940</name>
</gene>
<evidence type="ECO:0008006" key="3">
    <source>
        <dbReference type="Google" id="ProtNLM"/>
    </source>
</evidence>
<name>A0A7M2X094_9BACT</name>
<dbReference type="Gene3D" id="1.25.40.10">
    <property type="entry name" value="Tetratricopeptide repeat domain"/>
    <property type="match status" value="1"/>
</dbReference>
<dbReference type="AlphaFoldDB" id="A0A7M2X094"/>
<evidence type="ECO:0000313" key="2">
    <source>
        <dbReference type="Proteomes" id="UP000593765"/>
    </source>
</evidence>
<dbReference type="SUPFAM" id="SSF48452">
    <property type="entry name" value="TPR-like"/>
    <property type="match status" value="1"/>
</dbReference>
<dbReference type="InterPro" id="IPR011990">
    <property type="entry name" value="TPR-like_helical_dom_sf"/>
</dbReference>
<sequence length="97" mass="10958">MPRDDQHFQKALYLLDRGEVERGEALLRQVLDAAERAEDLALQSTAQLCLGKLLVELDRVPEAVAHLKRVAALDEYDDLVAHERRKAIELLRKTGVA</sequence>
<dbReference type="KEGG" id="hbs:IPV69_01940"/>
<proteinExistence type="predicted"/>
<dbReference type="RefSeq" id="WP_206293232.1">
    <property type="nucleotide sequence ID" value="NZ_CP063458.1"/>
</dbReference>